<evidence type="ECO:0000256" key="5">
    <source>
        <dbReference type="PROSITE-ProRule" id="PRU00276"/>
    </source>
</evidence>
<feature type="binding site" evidence="5">
    <location>
        <position position="268"/>
    </location>
    <ligand>
        <name>Zn(2+)</name>
        <dbReference type="ChEBI" id="CHEBI:29105"/>
        <note>catalytic</note>
    </ligand>
</feature>
<dbReference type="InterPro" id="IPR034030">
    <property type="entry name" value="ZnMc_salivary_gland_MPs"/>
</dbReference>
<feature type="binding site" evidence="5">
    <location>
        <position position="264"/>
    </location>
    <ligand>
        <name>Zn(2+)</name>
        <dbReference type="ChEBI" id="CHEBI:29105"/>
        <note>catalytic</note>
    </ligand>
</feature>
<protein>
    <submittedName>
        <fullName evidence="7">Reprolysin</fullName>
    </submittedName>
</protein>
<reference evidence="7" key="1">
    <citation type="journal article" date="2017" name="Parasit. Vectors">
        <title>Sialotranscriptomics of Rhipicephalus zambeziensis reveals intricate expression profiles of secretory proteins and suggests tight temporal transcriptional regulation during blood-feeding.</title>
        <authorList>
            <person name="de Castro M.H."/>
            <person name="de Klerk D."/>
            <person name="Pienaar R."/>
            <person name="Rees D.J.G."/>
            <person name="Mans B.J."/>
        </authorList>
    </citation>
    <scope>NUCLEOTIDE SEQUENCE</scope>
    <source>
        <tissue evidence="7">Salivary glands</tissue>
    </source>
</reference>
<dbReference type="SUPFAM" id="SSF55486">
    <property type="entry name" value="Metalloproteases ('zincins'), catalytic domain"/>
    <property type="match status" value="1"/>
</dbReference>
<dbReference type="Pfam" id="PF01421">
    <property type="entry name" value="Reprolysin"/>
    <property type="match status" value="1"/>
</dbReference>
<evidence type="ECO:0000256" key="1">
    <source>
        <dbReference type="ARBA" id="ARBA00022670"/>
    </source>
</evidence>
<keyword evidence="2" id="KW-0378">Hydrolase</keyword>
<dbReference type="AlphaFoldDB" id="A0A224YPX2"/>
<dbReference type="InterPro" id="IPR001590">
    <property type="entry name" value="Peptidase_M12B"/>
</dbReference>
<feature type="binding site" evidence="5">
    <location>
        <position position="274"/>
    </location>
    <ligand>
        <name>Zn(2+)</name>
        <dbReference type="ChEBI" id="CHEBI:29105"/>
        <note>catalytic</note>
    </ligand>
</feature>
<comment type="caution">
    <text evidence="5">Lacks conserved residue(s) required for the propagation of feature annotation.</text>
</comment>
<feature type="domain" description="Peptidase M12B" evidence="6">
    <location>
        <begin position="112"/>
        <end position="337"/>
    </location>
</feature>
<evidence type="ECO:0000256" key="2">
    <source>
        <dbReference type="ARBA" id="ARBA00022801"/>
    </source>
</evidence>
<dbReference type="EMBL" id="GFPF01004898">
    <property type="protein sequence ID" value="MAA16044.1"/>
    <property type="molecule type" value="Transcribed_RNA"/>
</dbReference>
<accession>A0A224YPX2</accession>
<evidence type="ECO:0000256" key="4">
    <source>
        <dbReference type="ARBA" id="ARBA00023049"/>
    </source>
</evidence>
<dbReference type="GO" id="GO:0046872">
    <property type="term" value="F:metal ion binding"/>
    <property type="evidence" value="ECO:0007669"/>
    <property type="project" value="UniProtKB-KW"/>
</dbReference>
<evidence type="ECO:0000259" key="6">
    <source>
        <dbReference type="PROSITE" id="PS50215"/>
    </source>
</evidence>
<keyword evidence="3 5" id="KW-0862">Zinc</keyword>
<dbReference type="GO" id="GO:0004222">
    <property type="term" value="F:metalloendopeptidase activity"/>
    <property type="evidence" value="ECO:0007669"/>
    <property type="project" value="InterPro"/>
</dbReference>
<organism evidence="7">
    <name type="scientific">Rhipicephalus zambeziensis</name>
    <dbReference type="NCBI Taxonomy" id="60191"/>
    <lineage>
        <taxon>Eukaryota</taxon>
        <taxon>Metazoa</taxon>
        <taxon>Ecdysozoa</taxon>
        <taxon>Arthropoda</taxon>
        <taxon>Chelicerata</taxon>
        <taxon>Arachnida</taxon>
        <taxon>Acari</taxon>
        <taxon>Parasitiformes</taxon>
        <taxon>Ixodida</taxon>
        <taxon>Ixodoidea</taxon>
        <taxon>Ixodidae</taxon>
        <taxon>Rhipicephalinae</taxon>
        <taxon>Rhipicephalus</taxon>
        <taxon>Rhipicephalus</taxon>
    </lineage>
</organism>
<dbReference type="GO" id="GO:0006509">
    <property type="term" value="P:membrane protein ectodomain proteolysis"/>
    <property type="evidence" value="ECO:0007669"/>
    <property type="project" value="TreeGrafter"/>
</dbReference>
<name>A0A224YPX2_9ACAR</name>
<sequence>MRTDFQSTNTSTYMICRRTCTATKKQFAAVMLYEEDGALNVEGVVGPNLKIRPIESSERSEDGRQAHLVENIEDNDSLEVHGKLIAHKTDIAERSASQRTDFDSTKYNVQEIFPELLLICDSRLQVQFTRRMNLTAYMIITMEVVNMRYSALSNPRVRILLRGMELSKWPQEHEYYVYSGGNTIDAYKSLQNLVKFVSKYSDKYKSFDMVYFATGFDMVSIYDDGTRMQALQGYAFVASACTGHRQQLGEDQAYTFQGIRIMTHEVAHTLGCSHDGTTAPGVVKAFTPNSVHCPWGHGYIMSYLQDDIRSMQFSSCCKYDIQRLSWSFEAGCLHTNNSETYPLDWITRYQLPGEFLSLNRQCHLRYPFLSRTYFIEQWSKWNCRGQCFVPGVDYHHPADGQWDLLFLDGTTCSHRPKRICINGLCRPDPRTEIPQRPY</sequence>
<dbReference type="CDD" id="cd04272">
    <property type="entry name" value="ZnMc_salivary_gland_MPs"/>
    <property type="match status" value="1"/>
</dbReference>
<dbReference type="InterPro" id="IPR024079">
    <property type="entry name" value="MetalloPept_cat_dom_sf"/>
</dbReference>
<dbReference type="PANTHER" id="PTHR11905:SF159">
    <property type="entry name" value="ADAM METALLOPROTEASE"/>
    <property type="match status" value="1"/>
</dbReference>
<evidence type="ECO:0000256" key="3">
    <source>
        <dbReference type="ARBA" id="ARBA00022833"/>
    </source>
</evidence>
<dbReference type="PANTHER" id="PTHR11905">
    <property type="entry name" value="ADAM A DISINTEGRIN AND METALLOPROTEASE DOMAIN"/>
    <property type="match status" value="1"/>
</dbReference>
<dbReference type="Gene3D" id="3.40.390.10">
    <property type="entry name" value="Collagenase (Catalytic Domain)"/>
    <property type="match status" value="1"/>
</dbReference>
<evidence type="ECO:0000313" key="7">
    <source>
        <dbReference type="EMBL" id="MAA16044.1"/>
    </source>
</evidence>
<dbReference type="PROSITE" id="PS50215">
    <property type="entry name" value="ADAM_MEPRO"/>
    <property type="match status" value="1"/>
</dbReference>
<keyword evidence="5" id="KW-0479">Metal-binding</keyword>
<keyword evidence="4" id="KW-0482">Metalloprotease</keyword>
<keyword evidence="1" id="KW-0645">Protease</keyword>
<feature type="active site" evidence="5">
    <location>
        <position position="265"/>
    </location>
</feature>
<proteinExistence type="predicted"/>